<evidence type="ECO:0000259" key="6">
    <source>
        <dbReference type="Pfam" id="PF07992"/>
    </source>
</evidence>
<dbReference type="Proteomes" id="UP001432202">
    <property type="component" value="Chromosome"/>
</dbReference>
<dbReference type="GO" id="GO:0019646">
    <property type="term" value="P:aerobic electron transport chain"/>
    <property type="evidence" value="ECO:0007669"/>
    <property type="project" value="TreeGrafter"/>
</dbReference>
<comment type="cofactor">
    <cofactor evidence="1">
        <name>FAD</name>
        <dbReference type="ChEBI" id="CHEBI:57692"/>
    </cofactor>
</comment>
<evidence type="ECO:0000256" key="2">
    <source>
        <dbReference type="ARBA" id="ARBA00005272"/>
    </source>
</evidence>
<keyword evidence="8" id="KW-1185">Reference proteome</keyword>
<gene>
    <name evidence="7" type="ORF">V6M85_09485</name>
</gene>
<dbReference type="InterPro" id="IPR036188">
    <property type="entry name" value="FAD/NAD-bd_sf"/>
</dbReference>
<evidence type="ECO:0000313" key="8">
    <source>
        <dbReference type="Proteomes" id="UP001432202"/>
    </source>
</evidence>
<keyword evidence="5" id="KW-0560">Oxidoreductase</keyword>
<dbReference type="GO" id="GO:0003955">
    <property type="term" value="F:NAD(P)H dehydrogenase (quinone) activity"/>
    <property type="evidence" value="ECO:0007669"/>
    <property type="project" value="TreeGrafter"/>
</dbReference>
<evidence type="ECO:0000256" key="1">
    <source>
        <dbReference type="ARBA" id="ARBA00001974"/>
    </source>
</evidence>
<dbReference type="RefSeq" id="WP_338599208.1">
    <property type="nucleotide sequence ID" value="NZ_CP146016.1"/>
</dbReference>
<dbReference type="EMBL" id="CP146016">
    <property type="protein sequence ID" value="WWQ59705.1"/>
    <property type="molecule type" value="Genomic_DNA"/>
</dbReference>
<dbReference type="PANTHER" id="PTHR42913">
    <property type="entry name" value="APOPTOSIS-INDUCING FACTOR 1"/>
    <property type="match status" value="1"/>
</dbReference>
<evidence type="ECO:0000256" key="3">
    <source>
        <dbReference type="ARBA" id="ARBA00022630"/>
    </source>
</evidence>
<feature type="domain" description="FAD/NAD(P)-binding" evidence="6">
    <location>
        <begin position="5"/>
        <end position="271"/>
    </location>
</feature>
<dbReference type="PANTHER" id="PTHR42913:SF3">
    <property type="entry name" value="64 KDA MITOCHONDRIAL NADH DEHYDROGENASE (EUROFUNG)"/>
    <property type="match status" value="1"/>
</dbReference>
<comment type="similarity">
    <text evidence="2">Belongs to the NADH dehydrogenase family.</text>
</comment>
<evidence type="ECO:0000256" key="5">
    <source>
        <dbReference type="ARBA" id="ARBA00023002"/>
    </source>
</evidence>
<evidence type="ECO:0000313" key="7">
    <source>
        <dbReference type="EMBL" id="WWQ59705.1"/>
    </source>
</evidence>
<dbReference type="PRINTS" id="PR00368">
    <property type="entry name" value="FADPNR"/>
</dbReference>
<sequence>MASERIVILGGGFAGISAKLAYPNAILVDENDFMVNTPRLIETIERDLPVSYALIPRKVDFKSKILNVDFKEKKVITTEGNIKFDKLVIALGYEQDLSKIKGADKFALGFTLGVIERIKSLKPNSRVSVLGGGALGVELAGALSKRGYQVNVIEVESRLVPYLTPDFSKEVQNILEKQGVNVILKARIDEIRENEIITTQGVIKTDYTIFSAGFSGPRIIKDLGLTNKNNRMLVDKFLKSVDYDFVYGAGDCANFKDGFIPQSAQVALQAGEVAINNALKDNKIEFKPIQRAIVLKIGDEYIGSIKGTVIKGPISALVKSFAISSLENKVKRLNKIILAI</sequence>
<evidence type="ECO:0000256" key="4">
    <source>
        <dbReference type="ARBA" id="ARBA00022827"/>
    </source>
</evidence>
<dbReference type="InterPro" id="IPR051169">
    <property type="entry name" value="NADH-Q_oxidoreductase"/>
</dbReference>
<accession>A0AAX4KXU8</accession>
<dbReference type="GeneID" id="89337000"/>
<dbReference type="Pfam" id="PF07992">
    <property type="entry name" value="Pyr_redox_2"/>
    <property type="match status" value="1"/>
</dbReference>
<dbReference type="Gene3D" id="3.50.50.100">
    <property type="match status" value="1"/>
</dbReference>
<name>A0AAX4KXU8_9CREN</name>
<protein>
    <submittedName>
        <fullName evidence="7">FAD-dependent oxidoreductase</fullName>
    </submittedName>
</protein>
<keyword evidence="4" id="KW-0274">FAD</keyword>
<dbReference type="AlphaFoldDB" id="A0AAX4KXU8"/>
<dbReference type="SUPFAM" id="SSF51905">
    <property type="entry name" value="FAD/NAD(P)-binding domain"/>
    <property type="match status" value="1"/>
</dbReference>
<reference evidence="7 8" key="1">
    <citation type="submission" date="2024-02" db="EMBL/GenBank/DDBJ databases">
        <title>STSV induces naive adaptation in Sulfolobus.</title>
        <authorList>
            <person name="Xiang X."/>
            <person name="Song M."/>
        </authorList>
    </citation>
    <scope>NUCLEOTIDE SEQUENCE [LARGE SCALE GENOMIC DNA]</scope>
    <source>
        <strain evidence="7 8">RT2</strain>
    </source>
</reference>
<keyword evidence="3" id="KW-0285">Flavoprotein</keyword>
<organism evidence="7 8">
    <name type="scientific">Sulfolobus tengchongensis</name>
    <dbReference type="NCBI Taxonomy" id="207809"/>
    <lineage>
        <taxon>Archaea</taxon>
        <taxon>Thermoproteota</taxon>
        <taxon>Thermoprotei</taxon>
        <taxon>Sulfolobales</taxon>
        <taxon>Sulfolobaceae</taxon>
        <taxon>Sulfolobus</taxon>
    </lineage>
</organism>
<proteinExistence type="inferred from homology"/>
<dbReference type="InterPro" id="IPR023753">
    <property type="entry name" value="FAD/NAD-binding_dom"/>
</dbReference>